<protein>
    <submittedName>
        <fullName evidence="1">Uncharacterized protein</fullName>
    </submittedName>
</protein>
<organism evidence="1 2">
    <name type="scientific">Fluviibacter phosphoraccumulans</name>
    <dbReference type="NCBI Taxonomy" id="1751046"/>
    <lineage>
        <taxon>Bacteria</taxon>
        <taxon>Pseudomonadati</taxon>
        <taxon>Pseudomonadota</taxon>
        <taxon>Betaproteobacteria</taxon>
        <taxon>Rhodocyclales</taxon>
        <taxon>Fluviibacteraceae</taxon>
        <taxon>Fluviibacter</taxon>
    </lineage>
</organism>
<name>A0A679HYV8_9RHOO</name>
<dbReference type="Pfam" id="PF02661">
    <property type="entry name" value="Fic"/>
    <property type="match status" value="1"/>
</dbReference>
<dbReference type="PROSITE" id="PS51459">
    <property type="entry name" value="FIDO"/>
    <property type="match status" value="1"/>
</dbReference>
<dbReference type="PANTHER" id="PTHR13504:SF38">
    <property type="entry name" value="FIDO DOMAIN-CONTAINING PROTEIN"/>
    <property type="match status" value="1"/>
</dbReference>
<sequence>MIELYYEPVQMEPLFIDGSRPAYGALIGQAHELSEASACFDASMAPLTARSLSELVAGMNCYYSNLIEGHHTLPFEIEQALHNLKKTDIKSLASAHIEADQWAQTQSVNRDSILPFALETHRRFCEQLPSDLLVLKDGSSMIPGKFRMREVQVGRHLAPKADKLDRFLDRFATAYGGYLGKAKLGGIHKLEAILATFVAHHRFVWIHPFPDGNGRVSRILLDAMLRECGVNQASLWSMSRGFAKTAEEYKSMLAEADQPRMGDLDGRGNLSEKALIVFCDYAMKTAIDQTKFMAQMFALDKFKSRAEHFFRTVRFDLKPESFYLYLQAFTNGEFERMEAGRITGLPERTARNVLNQLIQEGFLVSDTPKGKVRVGFPVHALGSLLPNLYPAGDVDFVR</sequence>
<dbReference type="InterPro" id="IPR040198">
    <property type="entry name" value="Fido_containing"/>
</dbReference>
<evidence type="ECO:0000313" key="2">
    <source>
        <dbReference type="Proteomes" id="UP000463961"/>
    </source>
</evidence>
<dbReference type="OrthoDB" id="9813719at2"/>
<dbReference type="Gene3D" id="1.10.3290.10">
    <property type="entry name" value="Fido-like domain"/>
    <property type="match status" value="1"/>
</dbReference>
<proteinExistence type="predicted"/>
<dbReference type="InterPro" id="IPR036597">
    <property type="entry name" value="Fido-like_dom_sf"/>
</dbReference>
<dbReference type="Proteomes" id="UP000463961">
    <property type="component" value="Chromosome"/>
</dbReference>
<evidence type="ECO:0000313" key="1">
    <source>
        <dbReference type="EMBL" id="BBU67879.1"/>
    </source>
</evidence>
<dbReference type="InterPro" id="IPR003812">
    <property type="entry name" value="Fido"/>
</dbReference>
<reference evidence="2" key="1">
    <citation type="submission" date="2020-01" db="EMBL/GenBank/DDBJ databases">
        <title>Phosphoaccumulans saitamaens gen. nov., sp. nov., a polyphosphate accumulating bacterium isolated from surface river water.</title>
        <authorList>
            <person name="Watanabe K."/>
            <person name="Suda W."/>
        </authorList>
    </citation>
    <scope>NUCLEOTIDE SEQUENCE [LARGE SCALE GENOMIC DNA]</scope>
    <source>
        <strain evidence="2">ICHIAU1</strain>
    </source>
</reference>
<gene>
    <name evidence="1" type="ORF">ICHIAU1_01620</name>
</gene>
<dbReference type="EMBL" id="AP022345">
    <property type="protein sequence ID" value="BBU67879.1"/>
    <property type="molecule type" value="Genomic_DNA"/>
</dbReference>
<dbReference type="AlphaFoldDB" id="A0A679HYV8"/>
<dbReference type="PANTHER" id="PTHR13504">
    <property type="entry name" value="FIDO DOMAIN-CONTAINING PROTEIN DDB_G0283145"/>
    <property type="match status" value="1"/>
</dbReference>
<accession>A0A679HYV8</accession>
<dbReference type="RefSeq" id="WP_162049153.1">
    <property type="nucleotide sequence ID" value="NZ_AP019011.1"/>
</dbReference>
<keyword evidence="2" id="KW-1185">Reference proteome</keyword>
<dbReference type="SUPFAM" id="SSF140931">
    <property type="entry name" value="Fic-like"/>
    <property type="match status" value="1"/>
</dbReference>